<dbReference type="GO" id="GO:0008408">
    <property type="term" value="F:3'-5' exonuclease activity"/>
    <property type="evidence" value="ECO:0007669"/>
    <property type="project" value="InterPro"/>
</dbReference>
<dbReference type="EMBL" id="QSFT01000012">
    <property type="protein sequence ID" value="RHA76074.1"/>
    <property type="molecule type" value="Genomic_DNA"/>
</dbReference>
<dbReference type="GO" id="GO:0003887">
    <property type="term" value="F:DNA-directed DNA polymerase activity"/>
    <property type="evidence" value="ECO:0007669"/>
    <property type="project" value="UniProtKB-EC"/>
</dbReference>
<dbReference type="AlphaFoldDB" id="A0A413T0K2"/>
<proteinExistence type="predicted"/>
<dbReference type="InterPro" id="IPR027417">
    <property type="entry name" value="P-loop_NTPase"/>
</dbReference>
<protein>
    <submittedName>
        <fullName evidence="1">DNA polymerase III subunit delta</fullName>
        <ecNumber evidence="1">2.7.7.7</ecNumber>
    </submittedName>
</protein>
<dbReference type="NCBIfam" id="TIGR00678">
    <property type="entry name" value="holB"/>
    <property type="match status" value="1"/>
</dbReference>
<dbReference type="GO" id="GO:0006261">
    <property type="term" value="P:DNA-templated DNA replication"/>
    <property type="evidence" value="ECO:0007669"/>
    <property type="project" value="TreeGrafter"/>
</dbReference>
<gene>
    <name evidence="1" type="primary">holB</name>
    <name evidence="1" type="ORF">DW921_07170</name>
</gene>
<dbReference type="PANTHER" id="PTHR11669">
    <property type="entry name" value="REPLICATION FACTOR C / DNA POLYMERASE III GAMMA-TAU SUBUNIT"/>
    <property type="match status" value="1"/>
</dbReference>
<name>A0A413T0K2_9BACT</name>
<dbReference type="GeneID" id="78405835"/>
<keyword evidence="1" id="KW-0548">Nucleotidyltransferase</keyword>
<dbReference type="Gene3D" id="3.40.50.300">
    <property type="entry name" value="P-loop containing nucleotide triphosphate hydrolases"/>
    <property type="match status" value="1"/>
</dbReference>
<dbReference type="InterPro" id="IPR050238">
    <property type="entry name" value="DNA_Rep/Repair_Clamp_Loader"/>
</dbReference>
<reference evidence="1 2" key="1">
    <citation type="submission" date="2018-08" db="EMBL/GenBank/DDBJ databases">
        <title>A genome reference for cultivated species of the human gut microbiota.</title>
        <authorList>
            <person name="Zou Y."/>
            <person name="Xue W."/>
            <person name="Luo G."/>
        </authorList>
    </citation>
    <scope>NUCLEOTIDE SEQUENCE [LARGE SCALE GENOMIC DNA]</scope>
    <source>
        <strain evidence="1 2">AM42-38</strain>
    </source>
</reference>
<dbReference type="Proteomes" id="UP000283855">
    <property type="component" value="Unassembled WGS sequence"/>
</dbReference>
<dbReference type="InterPro" id="IPR004622">
    <property type="entry name" value="DNA_pol_HolB"/>
</dbReference>
<sequence>MFGFSDIIGQDSVKERLRENVRNGRTPHALLFTGPSGCGKLPMALALARYLCCEHPDEMEACGTCPSCIQMNRLVHPDVHFVFPIVKKKAGRDSVCDDFLPQWREALMKNAYLTPDEWMRVLGSDNLQPQIYVRESDEIQRKLSLKSSRGGWKVMIIWLPEKMNAECANKLLKLLEEPPQRTLFLLVSEEPDLLLSTIVSRTQRISLPPLEEKPLADWLERKFMLHPEDAADIAHRSEGSLTKAMENISLGDEQRMYFESFVSLMRLAYKRDIRQLKAWSEQVSSLGRERQKGLLVYCQRMIRENFMFNFHASDLSYLSPDERQFATRFSPYINEKNVMPVMELLEEAQLHVGQNVNSKMVFFDVALRMIVLLIR</sequence>
<dbReference type="EC" id="2.7.7.7" evidence="1"/>
<organism evidence="1 2">
    <name type="scientific">Phocaeicola coprophilus</name>
    <dbReference type="NCBI Taxonomy" id="387090"/>
    <lineage>
        <taxon>Bacteria</taxon>
        <taxon>Pseudomonadati</taxon>
        <taxon>Bacteroidota</taxon>
        <taxon>Bacteroidia</taxon>
        <taxon>Bacteroidales</taxon>
        <taxon>Bacteroidaceae</taxon>
        <taxon>Phocaeicola</taxon>
    </lineage>
</organism>
<dbReference type="RefSeq" id="WP_008143878.1">
    <property type="nucleotide sequence ID" value="NZ_CABJGD010000012.1"/>
</dbReference>
<keyword evidence="1" id="KW-0808">Transferase</keyword>
<dbReference type="PANTHER" id="PTHR11669:SF8">
    <property type="entry name" value="DNA POLYMERASE III SUBUNIT DELTA"/>
    <property type="match status" value="1"/>
</dbReference>
<dbReference type="SUPFAM" id="SSF52540">
    <property type="entry name" value="P-loop containing nucleoside triphosphate hydrolases"/>
    <property type="match status" value="1"/>
</dbReference>
<dbReference type="Pfam" id="PF13177">
    <property type="entry name" value="DNA_pol3_delta2"/>
    <property type="match status" value="1"/>
</dbReference>
<accession>A0A413T0K2</accession>
<comment type="caution">
    <text evidence="1">The sequence shown here is derived from an EMBL/GenBank/DDBJ whole genome shotgun (WGS) entry which is preliminary data.</text>
</comment>
<evidence type="ECO:0000313" key="2">
    <source>
        <dbReference type="Proteomes" id="UP000283855"/>
    </source>
</evidence>
<evidence type="ECO:0000313" key="1">
    <source>
        <dbReference type="EMBL" id="RHA76074.1"/>
    </source>
</evidence>